<accession>A0ABW0K9W8</accession>
<name>A0ABW0K9W8_9BACL</name>
<keyword evidence="2" id="KW-1185">Reference proteome</keyword>
<dbReference type="EMBL" id="JBHSMJ010000025">
    <property type="protein sequence ID" value="MFC5450114.1"/>
    <property type="molecule type" value="Genomic_DNA"/>
</dbReference>
<gene>
    <name evidence="1" type="ORF">ACFPOG_17840</name>
</gene>
<protein>
    <submittedName>
        <fullName evidence="1">Uncharacterized protein</fullName>
    </submittedName>
</protein>
<evidence type="ECO:0000313" key="1">
    <source>
        <dbReference type="EMBL" id="MFC5450114.1"/>
    </source>
</evidence>
<dbReference type="Proteomes" id="UP001596044">
    <property type="component" value="Unassembled WGS sequence"/>
</dbReference>
<proteinExistence type="predicted"/>
<organism evidence="1 2">
    <name type="scientific">Paenibacillus aestuarii</name>
    <dbReference type="NCBI Taxonomy" id="516965"/>
    <lineage>
        <taxon>Bacteria</taxon>
        <taxon>Bacillati</taxon>
        <taxon>Bacillota</taxon>
        <taxon>Bacilli</taxon>
        <taxon>Bacillales</taxon>
        <taxon>Paenibacillaceae</taxon>
        <taxon>Paenibacillus</taxon>
    </lineage>
</organism>
<reference evidence="2" key="1">
    <citation type="journal article" date="2019" name="Int. J. Syst. Evol. Microbiol.">
        <title>The Global Catalogue of Microorganisms (GCM) 10K type strain sequencing project: providing services to taxonomists for standard genome sequencing and annotation.</title>
        <authorList>
            <consortium name="The Broad Institute Genomics Platform"/>
            <consortium name="The Broad Institute Genome Sequencing Center for Infectious Disease"/>
            <person name="Wu L."/>
            <person name="Ma J."/>
        </authorList>
    </citation>
    <scope>NUCLEOTIDE SEQUENCE [LARGE SCALE GENOMIC DNA]</scope>
    <source>
        <strain evidence="2">KACC 11904</strain>
    </source>
</reference>
<evidence type="ECO:0000313" key="2">
    <source>
        <dbReference type="Proteomes" id="UP001596044"/>
    </source>
</evidence>
<dbReference type="RefSeq" id="WP_270885414.1">
    <property type="nucleotide sequence ID" value="NZ_JAQFVF010000089.1"/>
</dbReference>
<comment type="caution">
    <text evidence="1">The sequence shown here is derived from an EMBL/GenBank/DDBJ whole genome shotgun (WGS) entry which is preliminary data.</text>
</comment>
<sequence>MKPSFIEELHKLKHQDEMRPKVLIRGIKRILEEKKKVNRLTRFLKRKPKTKPTSWQ</sequence>